<dbReference type="Proteomes" id="UP000252519">
    <property type="component" value="Unassembled WGS sequence"/>
</dbReference>
<evidence type="ECO:0000256" key="2">
    <source>
        <dbReference type="ARBA" id="ARBA00023015"/>
    </source>
</evidence>
<evidence type="ECO:0000256" key="3">
    <source>
        <dbReference type="ARBA" id="ARBA00023163"/>
    </source>
</evidence>
<feature type="domain" description="TAFH" evidence="6">
    <location>
        <begin position="129"/>
        <end position="232"/>
    </location>
</feature>
<proteinExistence type="predicted"/>
<comment type="caution">
    <text evidence="7">The sequence shown here is derived from an EMBL/GenBank/DDBJ whole genome shotgun (WGS) entry which is preliminary data.</text>
</comment>
<feature type="compositionally biased region" description="Basic residues" evidence="5">
    <location>
        <begin position="439"/>
        <end position="452"/>
    </location>
</feature>
<evidence type="ECO:0000256" key="1">
    <source>
        <dbReference type="ARBA" id="ARBA00004123"/>
    </source>
</evidence>
<evidence type="ECO:0000259" key="6">
    <source>
        <dbReference type="PROSITE" id="PS51119"/>
    </source>
</evidence>
<keyword evidence="4" id="KW-0539">Nucleus</keyword>
<feature type="region of interest" description="Disordered" evidence="5">
    <location>
        <begin position="45"/>
        <end position="109"/>
    </location>
</feature>
<evidence type="ECO:0000256" key="4">
    <source>
        <dbReference type="ARBA" id="ARBA00023242"/>
    </source>
</evidence>
<feature type="compositionally biased region" description="Low complexity" evidence="5">
    <location>
        <begin position="55"/>
        <end position="71"/>
    </location>
</feature>
<dbReference type="SUPFAM" id="SSF158553">
    <property type="entry name" value="TAFH domain-like"/>
    <property type="match status" value="1"/>
</dbReference>
<name>A0A368FEB4_ANCCA</name>
<keyword evidence="8" id="KW-1185">Reference proteome</keyword>
<protein>
    <recommendedName>
        <fullName evidence="6">TAFH domain-containing protein</fullName>
    </recommendedName>
</protein>
<sequence>MAEYDLPYDYFDEKYVPVCDVVSNRSTEEGENTKSLEETIMELSDHTTVTSDTRSSASHSGSGSAPSPQASFVSGSTTSTQNSSVRKSLAPKKPQPFQLPRPGPTERYDVRVNFPKQPQTGEIMRVNPGRKVRTLVDYLMSIIKRTEAQDTREGRNIRFSMSEQVKMAIMQAVTGHLSAENFIRVLSNYVRVDNDRHFINFLKASIPRLSRRFLKGEVAIEPFVPLQTLYAKDFFTIPFDGHFLWGVYREYYEKLVQNGEAPPVPEQGTPGLQEYDLFDSDSESTIAAKSAASSEENSLVEQEPCRVFTGAMLDDTFINTDVVKARFRAILGDDVEIEDEALLLISEAAQDRVQRVIDRVVDLAQHRTMGDCVYLSSELDAPPDDAAEEGQILEEVDRSVAKKKESRDKGDAIEGSKKKAKKSRVAKEKRRKTAEQKKMQKGKFKKLKKKRSPVATAAPTPAAAVAAASPDTPLAINEVCPVIQDDSPPTIRAMLRDLQMACKLLNIRLVLF</sequence>
<evidence type="ECO:0000313" key="7">
    <source>
        <dbReference type="EMBL" id="RCN30392.1"/>
    </source>
</evidence>
<feature type="compositionally biased region" description="Polar residues" evidence="5">
    <location>
        <begin position="72"/>
        <end position="86"/>
    </location>
</feature>
<dbReference type="AlphaFoldDB" id="A0A368FEB4"/>
<keyword evidence="2" id="KW-0805">Transcription regulation</keyword>
<feature type="compositionally biased region" description="Basic and acidic residues" evidence="5">
    <location>
        <begin position="395"/>
        <end position="417"/>
    </location>
</feature>
<dbReference type="PROSITE" id="PS51119">
    <property type="entry name" value="TAFH"/>
    <property type="match status" value="1"/>
</dbReference>
<accession>A0A368FEB4</accession>
<comment type="subcellular location">
    <subcellularLocation>
        <location evidence="1">Nucleus</location>
    </subcellularLocation>
</comment>
<dbReference type="GO" id="GO:0005634">
    <property type="term" value="C:nucleus"/>
    <property type="evidence" value="ECO:0007669"/>
    <property type="project" value="UniProtKB-SubCell"/>
</dbReference>
<dbReference type="InterPro" id="IPR003894">
    <property type="entry name" value="TAFH_NHR1"/>
</dbReference>
<dbReference type="InterPro" id="IPR037249">
    <property type="entry name" value="TAFH/NHR1_dom_sf"/>
</dbReference>
<evidence type="ECO:0000313" key="8">
    <source>
        <dbReference type="Proteomes" id="UP000252519"/>
    </source>
</evidence>
<dbReference type="Gene3D" id="1.20.120.1110">
    <property type="entry name" value="TAFH/NHR1 domain"/>
    <property type="match status" value="1"/>
</dbReference>
<dbReference type="STRING" id="29170.A0A368FEB4"/>
<evidence type="ECO:0000256" key="5">
    <source>
        <dbReference type="SAM" id="MobiDB-lite"/>
    </source>
</evidence>
<reference evidence="7 8" key="1">
    <citation type="submission" date="2014-10" db="EMBL/GenBank/DDBJ databases">
        <title>Draft genome of the hookworm Ancylostoma caninum.</title>
        <authorList>
            <person name="Mitreva M."/>
        </authorList>
    </citation>
    <scope>NUCLEOTIDE SEQUENCE [LARGE SCALE GENOMIC DNA]</scope>
    <source>
        <strain evidence="7 8">Baltimore</strain>
    </source>
</reference>
<feature type="region of interest" description="Disordered" evidence="5">
    <location>
        <begin position="393"/>
        <end position="459"/>
    </location>
</feature>
<feature type="compositionally biased region" description="Pro residues" evidence="5">
    <location>
        <begin position="93"/>
        <end position="103"/>
    </location>
</feature>
<dbReference type="GO" id="GO:0006351">
    <property type="term" value="P:DNA-templated transcription"/>
    <property type="evidence" value="ECO:0007669"/>
    <property type="project" value="InterPro"/>
</dbReference>
<dbReference type="EMBL" id="JOJR01001568">
    <property type="protein sequence ID" value="RCN30392.1"/>
    <property type="molecule type" value="Genomic_DNA"/>
</dbReference>
<organism evidence="7 8">
    <name type="scientific">Ancylostoma caninum</name>
    <name type="common">Dog hookworm</name>
    <dbReference type="NCBI Taxonomy" id="29170"/>
    <lineage>
        <taxon>Eukaryota</taxon>
        <taxon>Metazoa</taxon>
        <taxon>Ecdysozoa</taxon>
        <taxon>Nematoda</taxon>
        <taxon>Chromadorea</taxon>
        <taxon>Rhabditida</taxon>
        <taxon>Rhabditina</taxon>
        <taxon>Rhabditomorpha</taxon>
        <taxon>Strongyloidea</taxon>
        <taxon>Ancylostomatidae</taxon>
        <taxon>Ancylostomatinae</taxon>
        <taxon>Ancylostoma</taxon>
    </lineage>
</organism>
<keyword evidence="3" id="KW-0804">Transcription</keyword>
<dbReference type="OrthoDB" id="21060at2759"/>
<gene>
    <name evidence="7" type="ORF">ANCCAN_23832</name>
</gene>
<feature type="compositionally biased region" description="Basic residues" evidence="5">
    <location>
        <begin position="418"/>
        <end position="432"/>
    </location>
</feature>